<organism evidence="1 2">
    <name type="scientific">Rasamsonia emersonii (strain ATCC 16479 / CBS 393.64 / IMI 116815)</name>
    <dbReference type="NCBI Taxonomy" id="1408163"/>
    <lineage>
        <taxon>Eukaryota</taxon>
        <taxon>Fungi</taxon>
        <taxon>Dikarya</taxon>
        <taxon>Ascomycota</taxon>
        <taxon>Pezizomycotina</taxon>
        <taxon>Eurotiomycetes</taxon>
        <taxon>Eurotiomycetidae</taxon>
        <taxon>Eurotiales</taxon>
        <taxon>Trichocomaceae</taxon>
        <taxon>Rasamsonia</taxon>
    </lineage>
</organism>
<accession>A0A0F4Z528</accession>
<dbReference type="EMBL" id="LASV01000033">
    <property type="protein sequence ID" value="KKA25181.1"/>
    <property type="molecule type" value="Genomic_DNA"/>
</dbReference>
<evidence type="ECO:0000313" key="1">
    <source>
        <dbReference type="EMBL" id="KKA25181.1"/>
    </source>
</evidence>
<dbReference type="Proteomes" id="UP000053958">
    <property type="component" value="Unassembled WGS sequence"/>
</dbReference>
<dbReference type="GeneID" id="25312826"/>
<dbReference type="OrthoDB" id="3259529at2759"/>
<reference evidence="1 2" key="1">
    <citation type="submission" date="2015-04" db="EMBL/GenBank/DDBJ databases">
        <authorList>
            <person name="Heijne W.H."/>
            <person name="Fedorova N.D."/>
            <person name="Nierman W.C."/>
            <person name="Vollebregt A.W."/>
            <person name="Zhao Z."/>
            <person name="Wu L."/>
            <person name="Kumar M."/>
            <person name="Stam H."/>
            <person name="van den Berg M.A."/>
            <person name="Pel H.J."/>
        </authorList>
    </citation>
    <scope>NUCLEOTIDE SEQUENCE [LARGE SCALE GENOMIC DNA]</scope>
    <source>
        <strain evidence="1 2">CBS 393.64</strain>
    </source>
</reference>
<comment type="caution">
    <text evidence="1">The sequence shown here is derived from an EMBL/GenBank/DDBJ whole genome shotgun (WGS) entry which is preliminary data.</text>
</comment>
<name>A0A0F4Z528_RASE3</name>
<proteinExistence type="predicted"/>
<keyword evidence="2" id="KW-1185">Reference proteome</keyword>
<dbReference type="AlphaFoldDB" id="A0A0F4Z528"/>
<evidence type="ECO:0000313" key="2">
    <source>
        <dbReference type="Proteomes" id="UP000053958"/>
    </source>
</evidence>
<dbReference type="RefSeq" id="XP_013331793.1">
    <property type="nucleotide sequence ID" value="XM_013476339.1"/>
</dbReference>
<sequence length="180" mass="21324">MLPAPSLKAQLAHHKYPRFKAIGRTDFWLLLPASYCHIDCRPENIEWSKGGFPYPKLPVYAESLIVTKNFVDLQDLIDGMNLSEEWVEENLNLEGNTDTEWLERYIQALREDGVKEMFIFVDPTPVPRREIWQELVRNKQRHMGWKYPPEIYATRWRRHGSKDPRTKYRPGVSRIVEGKE</sequence>
<gene>
    <name evidence="1" type="ORF">T310_0772</name>
</gene>
<protein>
    <submittedName>
        <fullName evidence="1">Uncharacterized protein</fullName>
    </submittedName>
</protein>